<dbReference type="AlphaFoldDB" id="A0A6G1G321"/>
<evidence type="ECO:0000313" key="2">
    <source>
        <dbReference type="EMBL" id="KAF1812443.1"/>
    </source>
</evidence>
<dbReference type="EMBL" id="ML975157">
    <property type="protein sequence ID" value="KAF1812443.1"/>
    <property type="molecule type" value="Genomic_DNA"/>
</dbReference>
<gene>
    <name evidence="2 4" type="ORF">P152DRAFT_338830</name>
</gene>
<sequence length="113" mass="12587">MAVSFGGVLVCRPSMWTGEAGLMLVAQVLSIRISHLISLSSLFLGYGDITVKKRNMKNQCLTLRNDSQNTTEMSKTETFEAPKISSQILNDLCGLELHQYSGLRNIHQRQMSP</sequence>
<evidence type="ECO:0000256" key="1">
    <source>
        <dbReference type="SAM" id="Phobius"/>
    </source>
</evidence>
<dbReference type="Proteomes" id="UP000504638">
    <property type="component" value="Unplaced"/>
</dbReference>
<evidence type="ECO:0000313" key="3">
    <source>
        <dbReference type="Proteomes" id="UP000504638"/>
    </source>
</evidence>
<organism evidence="2">
    <name type="scientific">Eremomyces bilateralis CBS 781.70</name>
    <dbReference type="NCBI Taxonomy" id="1392243"/>
    <lineage>
        <taxon>Eukaryota</taxon>
        <taxon>Fungi</taxon>
        <taxon>Dikarya</taxon>
        <taxon>Ascomycota</taxon>
        <taxon>Pezizomycotina</taxon>
        <taxon>Dothideomycetes</taxon>
        <taxon>Dothideomycetes incertae sedis</taxon>
        <taxon>Eremomycetales</taxon>
        <taxon>Eremomycetaceae</taxon>
        <taxon>Eremomyces</taxon>
    </lineage>
</organism>
<accession>A0A6G1G321</accession>
<feature type="transmembrane region" description="Helical" evidence="1">
    <location>
        <begin position="20"/>
        <end position="47"/>
    </location>
</feature>
<reference evidence="4" key="2">
    <citation type="submission" date="2020-04" db="EMBL/GenBank/DDBJ databases">
        <authorList>
            <consortium name="NCBI Genome Project"/>
        </authorList>
    </citation>
    <scope>NUCLEOTIDE SEQUENCE</scope>
    <source>
        <strain evidence="4">CBS 781.70</strain>
    </source>
</reference>
<evidence type="ECO:0000313" key="4">
    <source>
        <dbReference type="RefSeq" id="XP_033534074.1"/>
    </source>
</evidence>
<keyword evidence="1" id="KW-0812">Transmembrane</keyword>
<name>A0A6G1G321_9PEZI</name>
<dbReference type="GeneID" id="54415887"/>
<reference evidence="2 4" key="1">
    <citation type="submission" date="2020-01" db="EMBL/GenBank/DDBJ databases">
        <authorList>
            <consortium name="DOE Joint Genome Institute"/>
            <person name="Haridas S."/>
            <person name="Albert R."/>
            <person name="Binder M."/>
            <person name="Bloem J."/>
            <person name="Labutti K."/>
            <person name="Salamov A."/>
            <person name="Andreopoulos B."/>
            <person name="Baker S.E."/>
            <person name="Barry K."/>
            <person name="Bills G."/>
            <person name="Bluhm B.H."/>
            <person name="Cannon C."/>
            <person name="Castanera R."/>
            <person name="Culley D.E."/>
            <person name="Daum C."/>
            <person name="Ezra D."/>
            <person name="Gonzalez J.B."/>
            <person name="Henrissat B."/>
            <person name="Kuo A."/>
            <person name="Liang C."/>
            <person name="Lipzen A."/>
            <person name="Lutzoni F."/>
            <person name="Magnuson J."/>
            <person name="Mondo S."/>
            <person name="Nolan M."/>
            <person name="Ohm R."/>
            <person name="Pangilinan J."/>
            <person name="Park H.-J."/>
            <person name="Ramirez L."/>
            <person name="Alfaro M."/>
            <person name="Sun H."/>
            <person name="Tritt A."/>
            <person name="Yoshinaga Y."/>
            <person name="Zwiers L.-H."/>
            <person name="Turgeon B.G."/>
            <person name="Goodwin S.B."/>
            <person name="Spatafora J.W."/>
            <person name="Crous P.W."/>
            <person name="Grigoriev I.V."/>
        </authorList>
    </citation>
    <scope>NUCLEOTIDE SEQUENCE</scope>
    <source>
        <strain evidence="2 4">CBS 781.70</strain>
    </source>
</reference>
<keyword evidence="1" id="KW-1133">Transmembrane helix</keyword>
<proteinExistence type="predicted"/>
<keyword evidence="3" id="KW-1185">Reference proteome</keyword>
<keyword evidence="1" id="KW-0472">Membrane</keyword>
<protein>
    <submittedName>
        <fullName evidence="2 4">Uncharacterized protein</fullName>
    </submittedName>
</protein>
<dbReference type="RefSeq" id="XP_033534074.1">
    <property type="nucleotide sequence ID" value="XM_033675317.1"/>
</dbReference>
<reference evidence="4" key="3">
    <citation type="submission" date="2025-04" db="UniProtKB">
        <authorList>
            <consortium name="RefSeq"/>
        </authorList>
    </citation>
    <scope>IDENTIFICATION</scope>
    <source>
        <strain evidence="4">CBS 781.70</strain>
    </source>
</reference>